<keyword evidence="3" id="KW-1185">Reference proteome</keyword>
<dbReference type="InterPro" id="IPR052077">
    <property type="entry name" value="CcrZ_PhaseVar_Mediator"/>
</dbReference>
<dbReference type="SUPFAM" id="SSF56112">
    <property type="entry name" value="Protein kinase-like (PK-like)"/>
    <property type="match status" value="1"/>
</dbReference>
<feature type="domain" description="Aminoglycoside phosphotransferase" evidence="1">
    <location>
        <begin position="18"/>
        <end position="225"/>
    </location>
</feature>
<comment type="caution">
    <text evidence="2">The sequence shown here is derived from an EMBL/GenBank/DDBJ whole genome shotgun (WGS) entry which is preliminary data.</text>
</comment>
<dbReference type="InterPro" id="IPR011009">
    <property type="entry name" value="Kinase-like_dom_sf"/>
</dbReference>
<dbReference type="RefSeq" id="WP_379494721.1">
    <property type="nucleotide sequence ID" value="NZ_JBHSAO010000001.1"/>
</dbReference>
<gene>
    <name evidence="2" type="ORF">ACFOUV_00060</name>
</gene>
<dbReference type="Proteomes" id="UP001595772">
    <property type="component" value="Unassembled WGS sequence"/>
</dbReference>
<dbReference type="PANTHER" id="PTHR40086:SF1">
    <property type="entry name" value="CELL CYCLE REGULATOR CCRZ"/>
    <property type="match status" value="1"/>
</dbReference>
<evidence type="ECO:0000313" key="2">
    <source>
        <dbReference type="EMBL" id="MFC4022203.1"/>
    </source>
</evidence>
<evidence type="ECO:0000313" key="3">
    <source>
        <dbReference type="Proteomes" id="UP001595772"/>
    </source>
</evidence>
<accession>A0ABV8GQT3</accession>
<name>A0ABV8GQT3_9BACI</name>
<reference evidence="3" key="1">
    <citation type="journal article" date="2019" name="Int. J. Syst. Evol. Microbiol.">
        <title>The Global Catalogue of Microorganisms (GCM) 10K type strain sequencing project: providing services to taxonomists for standard genome sequencing and annotation.</title>
        <authorList>
            <consortium name="The Broad Institute Genomics Platform"/>
            <consortium name="The Broad Institute Genome Sequencing Center for Infectious Disease"/>
            <person name="Wu L."/>
            <person name="Ma J."/>
        </authorList>
    </citation>
    <scope>NUCLEOTIDE SEQUENCE [LARGE SCALE GENOMIC DNA]</scope>
    <source>
        <strain evidence="3">IBRC-M 10703</strain>
    </source>
</reference>
<dbReference type="PANTHER" id="PTHR40086">
    <property type="entry name" value="PHOSPHOTRANSFERASE YTMP-RELATED"/>
    <property type="match status" value="1"/>
</dbReference>
<dbReference type="Gene3D" id="3.90.1200.10">
    <property type="match status" value="1"/>
</dbReference>
<proteinExistence type="predicted"/>
<dbReference type="Pfam" id="PF01636">
    <property type="entry name" value="APH"/>
    <property type="match status" value="1"/>
</dbReference>
<dbReference type="InterPro" id="IPR002575">
    <property type="entry name" value="Aminoglycoside_PTrfase"/>
</dbReference>
<organism evidence="2 3">
    <name type="scientific">Oceanobacillus longus</name>
    <dbReference type="NCBI Taxonomy" id="930120"/>
    <lineage>
        <taxon>Bacteria</taxon>
        <taxon>Bacillati</taxon>
        <taxon>Bacillota</taxon>
        <taxon>Bacilli</taxon>
        <taxon>Bacillales</taxon>
        <taxon>Bacillaceae</taxon>
        <taxon>Oceanobacillus</taxon>
    </lineage>
</organism>
<sequence length="271" mass="31660">MIEWLGQVLGIGWKITPAGGLTGDAFVAEKDNRRLFLKRNSSPFLAVLSAEGIVPKLIWTKRMENGDVITAQEWLEGRALKSHEMQHQRVADILHKIHHSTELLHMLLRMGRKPATSDDSLENIKDLLNSRGLIEQHVEVQEAIDYLEQLLPRTRNQELVVCHCDINHNNLILTEDSNIFLVDWDNAMIADPVTDFGMLLKWYIPKENWNDWLMRYGVTPTRNMFERMYWYLIHDALQFLSWHTKREEAAKVVERLNDLKEINEQVRTSIL</sequence>
<dbReference type="EMBL" id="JBHSAO010000001">
    <property type="protein sequence ID" value="MFC4022203.1"/>
    <property type="molecule type" value="Genomic_DNA"/>
</dbReference>
<protein>
    <submittedName>
        <fullName evidence="2">Phosphotransferase</fullName>
    </submittedName>
</protein>
<evidence type="ECO:0000259" key="1">
    <source>
        <dbReference type="Pfam" id="PF01636"/>
    </source>
</evidence>